<evidence type="ECO:0000313" key="2">
    <source>
        <dbReference type="Proteomes" id="UP001519460"/>
    </source>
</evidence>
<name>A0ABD0JQC3_9CAEN</name>
<proteinExistence type="predicted"/>
<feature type="non-terminal residue" evidence="1">
    <location>
        <position position="197"/>
    </location>
</feature>
<organism evidence="1 2">
    <name type="scientific">Batillaria attramentaria</name>
    <dbReference type="NCBI Taxonomy" id="370345"/>
    <lineage>
        <taxon>Eukaryota</taxon>
        <taxon>Metazoa</taxon>
        <taxon>Spiralia</taxon>
        <taxon>Lophotrochozoa</taxon>
        <taxon>Mollusca</taxon>
        <taxon>Gastropoda</taxon>
        <taxon>Caenogastropoda</taxon>
        <taxon>Sorbeoconcha</taxon>
        <taxon>Cerithioidea</taxon>
        <taxon>Batillariidae</taxon>
        <taxon>Batillaria</taxon>
    </lineage>
</organism>
<protein>
    <submittedName>
        <fullName evidence="1">Uncharacterized protein</fullName>
    </submittedName>
</protein>
<dbReference type="Proteomes" id="UP001519460">
    <property type="component" value="Unassembled WGS sequence"/>
</dbReference>
<keyword evidence="2" id="KW-1185">Reference proteome</keyword>
<accession>A0ABD0JQC3</accession>
<comment type="caution">
    <text evidence="1">The sequence shown here is derived from an EMBL/GenBank/DDBJ whole genome shotgun (WGS) entry which is preliminary data.</text>
</comment>
<dbReference type="AlphaFoldDB" id="A0ABD0JQC3"/>
<reference evidence="1 2" key="1">
    <citation type="journal article" date="2023" name="Sci. Data">
        <title>Genome assembly of the Korean intertidal mud-creeper Batillaria attramentaria.</title>
        <authorList>
            <person name="Patra A.K."/>
            <person name="Ho P.T."/>
            <person name="Jun S."/>
            <person name="Lee S.J."/>
            <person name="Kim Y."/>
            <person name="Won Y.J."/>
        </authorList>
    </citation>
    <scope>NUCLEOTIDE SEQUENCE [LARGE SCALE GENOMIC DNA]</scope>
    <source>
        <strain evidence="1">Wonlab-2016</strain>
    </source>
</reference>
<gene>
    <name evidence="1" type="ORF">BaRGS_00031464</name>
</gene>
<sequence>MSRLEPPAFEESDGKVVSFLKHEIDTLSGEGARGQEGAVRYGDREMVVLLHSNTEYAGTNTEYAGTNTEYAGTNIAMVDFDTNDGDSRFTRFTAIDHYMNMNSTTVSVSADDAIPPSFVAFVNTPALTGAGIILVSVSVGGDVEELTVAMKLQSRADPRCVEGRYSIGLLPCPQWREHGVLCSVAYSPVCCAVSLTC</sequence>
<dbReference type="EMBL" id="JACVVK020000354">
    <property type="protein sequence ID" value="KAK7477276.1"/>
    <property type="molecule type" value="Genomic_DNA"/>
</dbReference>
<evidence type="ECO:0000313" key="1">
    <source>
        <dbReference type="EMBL" id="KAK7477276.1"/>
    </source>
</evidence>